<evidence type="ECO:0000256" key="1">
    <source>
        <dbReference type="ARBA" id="ARBA00022679"/>
    </source>
</evidence>
<dbReference type="PANTHER" id="PTHR43679:SF2">
    <property type="entry name" value="OCTANOYL-[GCVH]:PROTEIN N-OCTANOYLTRANSFERASE"/>
    <property type="match status" value="1"/>
</dbReference>
<dbReference type="EMBL" id="FNNC01000005">
    <property type="protein sequence ID" value="SDW79602.1"/>
    <property type="molecule type" value="Genomic_DNA"/>
</dbReference>
<keyword evidence="6" id="KW-1185">Reference proteome</keyword>
<dbReference type="STRING" id="1122204.SAMN05421781_2419"/>
<comment type="miscellaneous">
    <text evidence="3">The reaction proceeds via a thioester-linked acyl-enzyme intermediate.</text>
</comment>
<evidence type="ECO:0000256" key="3">
    <source>
        <dbReference type="HAMAP-Rule" id="MF_02119"/>
    </source>
</evidence>
<dbReference type="InterPro" id="IPR045864">
    <property type="entry name" value="aa-tRNA-synth_II/BPL/LPL"/>
</dbReference>
<dbReference type="GO" id="GO:0033819">
    <property type="term" value="F:lipoyl(octanoyl) transferase activity"/>
    <property type="evidence" value="ECO:0007669"/>
    <property type="project" value="InterPro"/>
</dbReference>
<evidence type="ECO:0000313" key="6">
    <source>
        <dbReference type="Proteomes" id="UP000199488"/>
    </source>
</evidence>
<dbReference type="GO" id="GO:0009107">
    <property type="term" value="P:lipoate biosynthetic process"/>
    <property type="evidence" value="ECO:0007669"/>
    <property type="project" value="UniProtKB-UniRule"/>
</dbReference>
<evidence type="ECO:0000256" key="2">
    <source>
        <dbReference type="ARBA" id="ARBA00023315"/>
    </source>
</evidence>
<dbReference type="HAMAP" id="MF_02119">
    <property type="entry name" value="LipL"/>
    <property type="match status" value="1"/>
</dbReference>
<dbReference type="CDD" id="cd16443">
    <property type="entry name" value="LplA"/>
    <property type="match status" value="1"/>
</dbReference>
<dbReference type="AlphaFoldDB" id="A0A1H2WG19"/>
<dbReference type="PROSITE" id="PS51733">
    <property type="entry name" value="BPL_LPL_CATALYTIC"/>
    <property type="match status" value="1"/>
</dbReference>
<dbReference type="PANTHER" id="PTHR43679">
    <property type="entry name" value="OCTANOYLTRANSFERASE LIPM-RELATED"/>
    <property type="match status" value="1"/>
</dbReference>
<dbReference type="Gene3D" id="3.30.930.10">
    <property type="entry name" value="Bira Bifunctional Protein, Domain 2"/>
    <property type="match status" value="1"/>
</dbReference>
<accession>A0A1H2WG19</accession>
<keyword evidence="1 3" id="KW-0808">Transferase</keyword>
<dbReference type="InterPro" id="IPR024897">
    <property type="entry name" value="LipL"/>
</dbReference>
<keyword evidence="2 3" id="KW-0012">Acyltransferase</keyword>
<feature type="active site" description="Acyl-thioester intermediate" evidence="3">
    <location>
        <position position="157"/>
    </location>
</feature>
<comment type="pathway">
    <text evidence="3">Protein modification; protein lipoylation via endogenous pathway; protein N(6)-(lipoyl)lysine from octanoyl-[acyl-carrier-protein].</text>
</comment>
<evidence type="ECO:0000313" key="5">
    <source>
        <dbReference type="EMBL" id="SDW79602.1"/>
    </source>
</evidence>
<dbReference type="Proteomes" id="UP000199488">
    <property type="component" value="Unassembled WGS sequence"/>
</dbReference>
<protein>
    <recommendedName>
        <fullName evidence="3">Octanoyl-[GcvH]:protein N-octanoyltransferase</fullName>
        <ecNumber evidence="3">2.3.1.204</ecNumber>
    </recommendedName>
    <alternativeName>
        <fullName evidence="3">Octanoyl-[GcvH]:E2 amidotransferase</fullName>
    </alternativeName>
</protein>
<dbReference type="GO" id="GO:0009249">
    <property type="term" value="P:protein lipoylation"/>
    <property type="evidence" value="ECO:0007669"/>
    <property type="project" value="UniProtKB-UniRule"/>
</dbReference>
<comment type="similarity">
    <text evidence="3">Belongs to the octanoyltransferase LipL family.</text>
</comment>
<dbReference type="SUPFAM" id="SSF55681">
    <property type="entry name" value="Class II aaRS and biotin synthetases"/>
    <property type="match status" value="1"/>
</dbReference>
<dbReference type="InterPro" id="IPR050664">
    <property type="entry name" value="Octanoyltrans_LipM/LipL"/>
</dbReference>
<evidence type="ECO:0000259" key="4">
    <source>
        <dbReference type="PROSITE" id="PS51733"/>
    </source>
</evidence>
<reference evidence="5 6" key="1">
    <citation type="submission" date="2016-10" db="EMBL/GenBank/DDBJ databases">
        <authorList>
            <person name="de Groot N.N."/>
        </authorList>
    </citation>
    <scope>NUCLEOTIDE SEQUENCE [LARGE SCALE GENOMIC DNA]</scope>
    <source>
        <strain evidence="5 6">DSM 23126</strain>
    </source>
</reference>
<comment type="catalytic activity">
    <reaction evidence="3">
        <text>N(6)-octanoyl-L-lysyl-[glycine-cleavage complex H protein] + L-lysyl-[lipoyl-carrier protein] = N(6)-octanoyl-L-lysyl-[lipoyl-carrier protein] + L-lysyl-[glycine-cleavage complex H protein]</text>
        <dbReference type="Rhea" id="RHEA:20213"/>
        <dbReference type="Rhea" id="RHEA-COMP:10500"/>
        <dbReference type="Rhea" id="RHEA-COMP:10501"/>
        <dbReference type="Rhea" id="RHEA-COMP:10503"/>
        <dbReference type="Rhea" id="RHEA-COMP:10504"/>
        <dbReference type="ChEBI" id="CHEBI:29969"/>
        <dbReference type="ChEBI" id="CHEBI:78809"/>
        <dbReference type="EC" id="2.3.1.204"/>
    </reaction>
</comment>
<sequence>MKMTRIGVHKMEMKNIFAGKEWRWIDHSVTGINMDPLQSFAFDDNFCVSLGEGSSPSVMRAWVHAPTVVLGIQDTRLPAAADGLEYLREQGYEVIVRNSGGLAVVLDEGIYNLSLIFKEERRTSIHAGYEWMWSFMQEVFDDSPGYIDAYEIVGSYCPGSYDLSIDGKKFAGISQRRIRGGVAVQIYVGVTRSGAARAEILREFYERAAADQADTKIAWPAVVPSVMTSLEELYGTAFSIQDINRRIQQTAERLGASVYDDQLTEDEQSRFTHFYDRVLARNKKATQPHS</sequence>
<name>A0A1H2WG19_9BACI</name>
<dbReference type="Pfam" id="PF21948">
    <property type="entry name" value="LplA-B_cat"/>
    <property type="match status" value="1"/>
</dbReference>
<dbReference type="InterPro" id="IPR004143">
    <property type="entry name" value="BPL_LPL_catalytic"/>
</dbReference>
<feature type="domain" description="BPL/LPL catalytic" evidence="4">
    <location>
        <begin position="53"/>
        <end position="238"/>
    </location>
</feature>
<dbReference type="EC" id="2.3.1.204" evidence="3"/>
<gene>
    <name evidence="3" type="primary">lipL</name>
    <name evidence="5" type="ORF">SAMN05421781_2419</name>
</gene>
<feature type="site" description="Lowers pKa of active site Cys" evidence="3">
    <location>
        <position position="169"/>
    </location>
</feature>
<organism evidence="5 6">
    <name type="scientific">Marinococcus luteus</name>
    <dbReference type="NCBI Taxonomy" id="1122204"/>
    <lineage>
        <taxon>Bacteria</taxon>
        <taxon>Bacillati</taxon>
        <taxon>Bacillota</taxon>
        <taxon>Bacilli</taxon>
        <taxon>Bacillales</taxon>
        <taxon>Bacillaceae</taxon>
        <taxon>Marinococcus</taxon>
    </lineage>
</organism>
<proteinExistence type="inferred from homology"/>
<comment type="function">
    <text evidence="3">Catalyzes the amidotransfer (transamidation) of the octanoyl moiety from octanoyl-GcvH to the lipoyl domain of the E2 subunit of lipoate-dependent enzymes.</text>
</comment>